<evidence type="ECO:0000256" key="4">
    <source>
        <dbReference type="ARBA" id="ARBA00022692"/>
    </source>
</evidence>
<dbReference type="InterPro" id="IPR050360">
    <property type="entry name" value="MFS_Sugar_Transporters"/>
</dbReference>
<dbReference type="SUPFAM" id="SSF103473">
    <property type="entry name" value="MFS general substrate transporter"/>
    <property type="match status" value="1"/>
</dbReference>
<feature type="transmembrane region" description="Helical" evidence="8">
    <location>
        <begin position="342"/>
        <end position="361"/>
    </location>
</feature>
<dbReference type="InterPro" id="IPR003663">
    <property type="entry name" value="Sugar/inositol_transpt"/>
</dbReference>
<dbReference type="InterPro" id="IPR005829">
    <property type="entry name" value="Sugar_transporter_CS"/>
</dbReference>
<feature type="transmembrane region" description="Helical" evidence="8">
    <location>
        <begin position="97"/>
        <end position="115"/>
    </location>
</feature>
<evidence type="ECO:0000313" key="10">
    <source>
        <dbReference type="EMBL" id="EAU30292.1"/>
    </source>
</evidence>
<reference evidence="11" key="1">
    <citation type="submission" date="2005-09" db="EMBL/GenBank/DDBJ databases">
        <title>Annotation of the Aspergillus terreus NIH2624 genome.</title>
        <authorList>
            <person name="Birren B.W."/>
            <person name="Lander E.S."/>
            <person name="Galagan J.E."/>
            <person name="Nusbaum C."/>
            <person name="Devon K."/>
            <person name="Henn M."/>
            <person name="Ma L.-J."/>
            <person name="Jaffe D.B."/>
            <person name="Butler J."/>
            <person name="Alvarez P."/>
            <person name="Gnerre S."/>
            <person name="Grabherr M."/>
            <person name="Kleber M."/>
            <person name="Mauceli E.W."/>
            <person name="Brockman W."/>
            <person name="Rounsley S."/>
            <person name="Young S.K."/>
            <person name="LaButti K."/>
            <person name="Pushparaj V."/>
            <person name="DeCaprio D."/>
            <person name="Crawford M."/>
            <person name="Koehrsen M."/>
            <person name="Engels R."/>
            <person name="Montgomery P."/>
            <person name="Pearson M."/>
            <person name="Howarth C."/>
            <person name="Larson L."/>
            <person name="Luoma S."/>
            <person name="White J."/>
            <person name="Alvarado L."/>
            <person name="Kodira C.D."/>
            <person name="Zeng Q."/>
            <person name="Oleary S."/>
            <person name="Yandava C."/>
            <person name="Denning D.W."/>
            <person name="Nierman W.C."/>
            <person name="Milne T."/>
            <person name="Madden K."/>
        </authorList>
    </citation>
    <scope>NUCLEOTIDE SEQUENCE [LARGE SCALE GENOMIC DNA]</scope>
    <source>
        <strain evidence="11">NIH 2624 / FGSC A1156</strain>
    </source>
</reference>
<dbReference type="OrthoDB" id="6133115at2759"/>
<feature type="transmembrane region" description="Helical" evidence="8">
    <location>
        <begin position="17"/>
        <end position="33"/>
    </location>
</feature>
<sequence length="513" mass="56231">MSFLTILSRQFKTNRRAMLYCTVSFIGALVFGYDNTYYNGVLAMQELANDYGTHHDSDGKKALAPSFQSLTTSSVYIGDALGAMTASWINDRWGRKGAFWFASFFSIAGGIVQVADTHYESVLVVGRILIGIGVGQFTATSLLYCGEVAPVEIRGPVLNLYQFLQSVSQLVASCITQGTEGIPTSLSYKLPMGGLVILPLVMACVLPFIPESPLWYVLKDRPDDAVRSLYKINKSIPNYDPAADMAALEDIKKADEYQAEASSWRALITDAVERRKVIASAGALFSQQICGILYFYSYGVVIAQSIGMSQPFLIQLITNVLQVFAVMACVVTSNKIRKRTNLLVTTAIMFFAFIIIGGCGTTEITNATRYVIVVISYVTVVAYNFGQGPLTYGVAREMAVGANQNKIMSVSVVVLYVSAWLISFTAPYLYYTANLGPMLGFVYAGTTVSSLLWVWYCVGETTGRTSIEIGVFFEKRIPVRKWESYDFADEVDVAGGKRLSPTGDVEHKEVPSV</sequence>
<gene>
    <name evidence="10" type="ORF">ATEG_09155</name>
</gene>
<evidence type="ECO:0000256" key="6">
    <source>
        <dbReference type="ARBA" id="ARBA00023136"/>
    </source>
</evidence>
<evidence type="ECO:0000256" key="1">
    <source>
        <dbReference type="ARBA" id="ARBA00004141"/>
    </source>
</evidence>
<dbReference type="GO" id="GO:0016020">
    <property type="term" value="C:membrane"/>
    <property type="evidence" value="ECO:0007669"/>
    <property type="project" value="UniProtKB-SubCell"/>
</dbReference>
<dbReference type="InterPro" id="IPR020846">
    <property type="entry name" value="MFS_dom"/>
</dbReference>
<comment type="subcellular location">
    <subcellularLocation>
        <location evidence="1">Membrane</location>
        <topology evidence="1">Multi-pass membrane protein</topology>
    </subcellularLocation>
</comment>
<keyword evidence="6 8" id="KW-0472">Membrane</keyword>
<evidence type="ECO:0000256" key="2">
    <source>
        <dbReference type="ARBA" id="ARBA00010992"/>
    </source>
</evidence>
<dbReference type="RefSeq" id="XP_001217777.1">
    <property type="nucleotide sequence ID" value="XM_001217776.1"/>
</dbReference>
<comment type="similarity">
    <text evidence="2 7">Belongs to the major facilitator superfamily. Sugar transporter (TC 2.A.1.1) family.</text>
</comment>
<dbReference type="InterPro" id="IPR005828">
    <property type="entry name" value="MFS_sugar_transport-like"/>
</dbReference>
<dbReference type="FunFam" id="1.20.1250.20:FF:000078">
    <property type="entry name" value="MFS maltose transporter, putative"/>
    <property type="match status" value="1"/>
</dbReference>
<dbReference type="EMBL" id="CH476607">
    <property type="protein sequence ID" value="EAU30292.1"/>
    <property type="molecule type" value="Genomic_DNA"/>
</dbReference>
<evidence type="ECO:0000256" key="3">
    <source>
        <dbReference type="ARBA" id="ARBA00022448"/>
    </source>
</evidence>
<dbReference type="AlphaFoldDB" id="Q0CAX9"/>
<keyword evidence="3 7" id="KW-0813">Transport</keyword>
<proteinExistence type="inferred from homology"/>
<protein>
    <recommendedName>
        <fullName evidence="9">Major facilitator superfamily (MFS) profile domain-containing protein</fullName>
    </recommendedName>
</protein>
<evidence type="ECO:0000256" key="8">
    <source>
        <dbReference type="SAM" id="Phobius"/>
    </source>
</evidence>
<feature type="transmembrane region" description="Helical" evidence="8">
    <location>
        <begin position="190"/>
        <end position="209"/>
    </location>
</feature>
<dbReference type="NCBIfam" id="TIGR00879">
    <property type="entry name" value="SP"/>
    <property type="match status" value="1"/>
</dbReference>
<evidence type="ECO:0000256" key="5">
    <source>
        <dbReference type="ARBA" id="ARBA00022989"/>
    </source>
</evidence>
<dbReference type="PRINTS" id="PR00171">
    <property type="entry name" value="SUGRTRNSPORT"/>
</dbReference>
<feature type="transmembrane region" description="Helical" evidence="8">
    <location>
        <begin position="122"/>
        <end position="144"/>
    </location>
</feature>
<feature type="transmembrane region" description="Helical" evidence="8">
    <location>
        <begin position="312"/>
        <end position="330"/>
    </location>
</feature>
<dbReference type="GO" id="GO:0005351">
    <property type="term" value="F:carbohydrate:proton symporter activity"/>
    <property type="evidence" value="ECO:0007669"/>
    <property type="project" value="TreeGrafter"/>
</dbReference>
<keyword evidence="4 8" id="KW-0812">Transmembrane</keyword>
<feature type="transmembrane region" description="Helical" evidence="8">
    <location>
        <begin position="284"/>
        <end position="306"/>
    </location>
</feature>
<evidence type="ECO:0000313" key="11">
    <source>
        <dbReference type="Proteomes" id="UP000007963"/>
    </source>
</evidence>
<organism evidence="10 11">
    <name type="scientific">Aspergillus terreus (strain NIH 2624 / FGSC A1156)</name>
    <dbReference type="NCBI Taxonomy" id="341663"/>
    <lineage>
        <taxon>Eukaryota</taxon>
        <taxon>Fungi</taxon>
        <taxon>Dikarya</taxon>
        <taxon>Ascomycota</taxon>
        <taxon>Pezizomycotina</taxon>
        <taxon>Eurotiomycetes</taxon>
        <taxon>Eurotiomycetidae</taxon>
        <taxon>Eurotiales</taxon>
        <taxon>Aspergillaceae</taxon>
        <taxon>Aspergillus</taxon>
        <taxon>Aspergillus subgen. Circumdati</taxon>
    </lineage>
</organism>
<evidence type="ECO:0000259" key="9">
    <source>
        <dbReference type="PROSITE" id="PS50850"/>
    </source>
</evidence>
<accession>Q0CAX9</accession>
<name>Q0CAX9_ASPTN</name>
<dbReference type="OMA" id="FRRHRWA"/>
<feature type="transmembrane region" description="Helical" evidence="8">
    <location>
        <begin position="367"/>
        <end position="386"/>
    </location>
</feature>
<dbReference type="InterPro" id="IPR036259">
    <property type="entry name" value="MFS_trans_sf"/>
</dbReference>
<dbReference type="eggNOG" id="KOG0254">
    <property type="taxonomic scope" value="Eukaryota"/>
</dbReference>
<dbReference type="GeneID" id="4353884"/>
<feature type="domain" description="Major facilitator superfamily (MFS) profile" evidence="9">
    <location>
        <begin position="20"/>
        <end position="462"/>
    </location>
</feature>
<dbReference type="PROSITE" id="PS50850">
    <property type="entry name" value="MFS"/>
    <property type="match status" value="1"/>
</dbReference>
<dbReference type="PANTHER" id="PTHR48022:SF77">
    <property type="entry name" value="MAJOR FACILITATOR SUPERFAMILY (MFS) PROFILE DOMAIN-CONTAINING PROTEIN"/>
    <property type="match status" value="1"/>
</dbReference>
<dbReference type="PROSITE" id="PS00217">
    <property type="entry name" value="SUGAR_TRANSPORT_2"/>
    <property type="match status" value="1"/>
</dbReference>
<keyword evidence="5 8" id="KW-1133">Transmembrane helix</keyword>
<evidence type="ECO:0000256" key="7">
    <source>
        <dbReference type="RuleBase" id="RU003346"/>
    </source>
</evidence>
<dbReference type="Gene3D" id="1.20.1250.20">
    <property type="entry name" value="MFS general substrate transporter like domains"/>
    <property type="match status" value="1"/>
</dbReference>
<dbReference type="Proteomes" id="UP000007963">
    <property type="component" value="Unassembled WGS sequence"/>
</dbReference>
<dbReference type="HOGENOM" id="CLU_001265_30_1_1"/>
<dbReference type="VEuPathDB" id="FungiDB:ATEG_09155"/>
<dbReference type="Pfam" id="PF00083">
    <property type="entry name" value="Sugar_tr"/>
    <property type="match status" value="1"/>
</dbReference>
<dbReference type="PANTHER" id="PTHR48022">
    <property type="entry name" value="PLASTIDIC GLUCOSE TRANSPORTER 4"/>
    <property type="match status" value="1"/>
</dbReference>
<feature type="transmembrane region" description="Helical" evidence="8">
    <location>
        <begin position="407"/>
        <end position="431"/>
    </location>
</feature>
<feature type="transmembrane region" description="Helical" evidence="8">
    <location>
        <begin position="437"/>
        <end position="458"/>
    </location>
</feature>